<name>A0ACC2JFP0_9PEZI</name>
<sequence>MFFSKLATAATLLATALAGPVAVASGDETVQLAKRADSIHLLNCVTYSAVVFCSDDSNCNFNPGPGNECIPNDHLNGNGLESWETNGSCSFDTGVTFTWSIQSNAQSQPNFSVVGSGSNGFQGFTIRKDDQHVMYTDGNGHQCRSIYYALKTRCSDVTGPYPIGTNNPDREARYNVGNDFIGERPRQCKYVILKSSLEPMMACYISFEATECSQNGELSDSQRTLSPTPDPDSPLSPTAECSQNGELSDSQRTLSPTPDADIPFSPTAEYSQNGELSDSQRTLSPTPDPDSPFSPTAECSTDLASSPPPTAASNKPISSGEASSLDEDSPQFMGRCGGGVIKVVTASGDIKLLGLTAGRWLQEWSENTDKDTIHNESRLSSLRLESFNQSFMWNPPSLPTLSLPRDNEFSGSDTQSDYTRENDSKSKADPESAGGIPEPTVNHEISSRDSKNPVVIGHLIALAKESECYYDWALFQPTSYKINRVPNKSSAQLKICNKRPGYIEGRPALMLSKRFRSCEILAEPGRMRLGGSGYIDTFLIVMSPGEGLGDGEAGSWIVDEENHEVYGQVAASDAFGVSYVIPMVDIFCDIKSQLGARAVEFPLPADIPHEDAEVCKAHSPTNSEESLNSTVGSPASNDRGESVGTKRGLLEIPSTGSSDSDDGYMRRMKKRHI</sequence>
<protein>
    <submittedName>
        <fullName evidence="1">Uncharacterized protein</fullName>
    </submittedName>
</protein>
<evidence type="ECO:0000313" key="2">
    <source>
        <dbReference type="Proteomes" id="UP001153332"/>
    </source>
</evidence>
<dbReference type="Proteomes" id="UP001153332">
    <property type="component" value="Unassembled WGS sequence"/>
</dbReference>
<comment type="caution">
    <text evidence="1">The sequence shown here is derived from an EMBL/GenBank/DDBJ whole genome shotgun (WGS) entry which is preliminary data.</text>
</comment>
<gene>
    <name evidence="1" type="ORF">O1611_g7600</name>
</gene>
<proteinExistence type="predicted"/>
<dbReference type="EMBL" id="JAPUUL010002056">
    <property type="protein sequence ID" value="KAJ8126038.1"/>
    <property type="molecule type" value="Genomic_DNA"/>
</dbReference>
<reference evidence="1" key="1">
    <citation type="submission" date="2022-12" db="EMBL/GenBank/DDBJ databases">
        <title>Genome Sequence of Lasiodiplodia mahajangana.</title>
        <authorList>
            <person name="Buettner E."/>
        </authorList>
    </citation>
    <scope>NUCLEOTIDE SEQUENCE</scope>
    <source>
        <strain evidence="1">VT137</strain>
    </source>
</reference>
<organism evidence="1 2">
    <name type="scientific">Lasiodiplodia mahajangana</name>
    <dbReference type="NCBI Taxonomy" id="1108764"/>
    <lineage>
        <taxon>Eukaryota</taxon>
        <taxon>Fungi</taxon>
        <taxon>Dikarya</taxon>
        <taxon>Ascomycota</taxon>
        <taxon>Pezizomycotina</taxon>
        <taxon>Dothideomycetes</taxon>
        <taxon>Dothideomycetes incertae sedis</taxon>
        <taxon>Botryosphaeriales</taxon>
        <taxon>Botryosphaeriaceae</taxon>
        <taxon>Lasiodiplodia</taxon>
    </lineage>
</organism>
<accession>A0ACC2JFP0</accession>
<keyword evidence="2" id="KW-1185">Reference proteome</keyword>
<evidence type="ECO:0000313" key="1">
    <source>
        <dbReference type="EMBL" id="KAJ8126038.1"/>
    </source>
</evidence>